<keyword evidence="3" id="KW-1185">Reference proteome</keyword>
<dbReference type="GeneID" id="126891126"/>
<feature type="compositionally biased region" description="Basic and acidic residues" evidence="1">
    <location>
        <begin position="154"/>
        <end position="185"/>
    </location>
</feature>
<protein>
    <recommendedName>
        <fullName evidence="4">Peptidase A2 domain-containing protein</fullName>
    </recommendedName>
</protein>
<accession>A0ABM5L1F4</accession>
<name>A0ABM5L1F4_DIAVI</name>
<feature type="region of interest" description="Disordered" evidence="1">
    <location>
        <begin position="146"/>
        <end position="243"/>
    </location>
</feature>
<organism evidence="2 3">
    <name type="scientific">Diabrotica virgifera virgifera</name>
    <name type="common">western corn rootworm</name>
    <dbReference type="NCBI Taxonomy" id="50390"/>
    <lineage>
        <taxon>Eukaryota</taxon>
        <taxon>Metazoa</taxon>
        <taxon>Ecdysozoa</taxon>
        <taxon>Arthropoda</taxon>
        <taxon>Hexapoda</taxon>
        <taxon>Insecta</taxon>
        <taxon>Pterygota</taxon>
        <taxon>Neoptera</taxon>
        <taxon>Endopterygota</taxon>
        <taxon>Coleoptera</taxon>
        <taxon>Polyphaga</taxon>
        <taxon>Cucujiformia</taxon>
        <taxon>Chrysomeloidea</taxon>
        <taxon>Chrysomelidae</taxon>
        <taxon>Galerucinae</taxon>
        <taxon>Diabroticina</taxon>
        <taxon>Diabroticites</taxon>
        <taxon>Diabrotica</taxon>
    </lineage>
</organism>
<sequence>MTRLKVLIDSGGSDTVISPKASKFFNPSHIYEKPFTLTSLNPEGLDDILFYFNSCDTYIQFTIEKEDGAYSVPFLDTRVIREPISNKLKIDWKKVFGKQQVLIPATDISEKESTHTAAVSPKTYSDLQTVREVEFNLKLPDIIYEEGSNSDGYSNKENEIGDVRVMDDNQNQEEDRQSGRKEYRQDLNFVNRDINEDNNIVEMEQSDKGENDGEKNGVKSKEKKYQGRPKKGRKRKFPSQNREIRKKHCIQNKSYFTQKGEMKLKKEFRQYLCKCDCLSKVGIENAKQEYDKFYEVSSHDAQRALICAMVQEGPIKRKRKQNSTKKMHSRVYNINGHVVCKTFLLQTLRISSAKVDNALKSKKKG</sequence>
<reference evidence="2" key="1">
    <citation type="submission" date="2025-05" db="UniProtKB">
        <authorList>
            <consortium name="EnsemblMetazoa"/>
        </authorList>
    </citation>
    <scope>IDENTIFICATION</scope>
</reference>
<proteinExistence type="predicted"/>
<evidence type="ECO:0000313" key="3">
    <source>
        <dbReference type="Proteomes" id="UP001652700"/>
    </source>
</evidence>
<evidence type="ECO:0000256" key="1">
    <source>
        <dbReference type="SAM" id="MobiDB-lite"/>
    </source>
</evidence>
<dbReference type="EnsemblMetazoa" id="XM_050660307.1">
    <property type="protein sequence ID" value="XP_050516264.1"/>
    <property type="gene ID" value="LOC126891126"/>
</dbReference>
<evidence type="ECO:0008006" key="4">
    <source>
        <dbReference type="Google" id="ProtNLM"/>
    </source>
</evidence>
<evidence type="ECO:0000313" key="2">
    <source>
        <dbReference type="EnsemblMetazoa" id="XP_050516264.1"/>
    </source>
</evidence>
<dbReference type="Proteomes" id="UP001652700">
    <property type="component" value="Unplaced"/>
</dbReference>
<feature type="compositionally biased region" description="Basic residues" evidence="1">
    <location>
        <begin position="226"/>
        <end position="237"/>
    </location>
</feature>
<dbReference type="RefSeq" id="XP_050516264.1">
    <property type="nucleotide sequence ID" value="XM_050660307.1"/>
</dbReference>
<feature type="compositionally biased region" description="Basic and acidic residues" evidence="1">
    <location>
        <begin position="205"/>
        <end position="225"/>
    </location>
</feature>